<dbReference type="PATRIC" id="fig|55758.3.peg.1461"/>
<dbReference type="PANTHER" id="PTHR42188">
    <property type="entry name" value="23S RRNA-SPECIFIC ENDONUCLEASE VAPC20"/>
    <property type="match status" value="1"/>
</dbReference>
<keyword evidence="2" id="KW-0378">Hydrolase</keyword>
<dbReference type="PANTHER" id="PTHR42188:SF1">
    <property type="entry name" value="23S RRNA-SPECIFIC ENDONUCLEASE VAPC20"/>
    <property type="match status" value="1"/>
</dbReference>
<dbReference type="Pfam" id="PF01850">
    <property type="entry name" value="PIN"/>
    <property type="match status" value="1"/>
</dbReference>
<dbReference type="Proteomes" id="UP000077066">
    <property type="component" value="Unassembled WGS sequence"/>
</dbReference>
<keyword evidence="2" id="KW-0255">Endonuclease</keyword>
<dbReference type="GO" id="GO:0016075">
    <property type="term" value="P:rRNA catabolic process"/>
    <property type="evidence" value="ECO:0007669"/>
    <property type="project" value="TreeGrafter"/>
</dbReference>
<reference evidence="2 3" key="1">
    <citation type="submission" date="2016-04" db="EMBL/GenBank/DDBJ databases">
        <title>Genome sequence of Methanobrevibacter filiformis DSM 11501.</title>
        <authorList>
            <person name="Poehlein A."/>
            <person name="Seedorf H."/>
            <person name="Daniel R."/>
        </authorList>
    </citation>
    <scope>NUCLEOTIDE SEQUENCE [LARGE SCALE GENOMIC DNA]</scope>
    <source>
        <strain evidence="2 3">DSM 11501</strain>
    </source>
</reference>
<organism evidence="2 3">
    <name type="scientific">Methanobrevibacter filiformis</name>
    <dbReference type="NCBI Taxonomy" id="55758"/>
    <lineage>
        <taxon>Archaea</taxon>
        <taxon>Methanobacteriati</taxon>
        <taxon>Methanobacteriota</taxon>
        <taxon>Methanomada group</taxon>
        <taxon>Methanobacteria</taxon>
        <taxon>Methanobacteriales</taxon>
        <taxon>Methanobacteriaceae</taxon>
        <taxon>Methanobrevibacter</taxon>
    </lineage>
</organism>
<comment type="caution">
    <text evidence="2">The sequence shown here is derived from an EMBL/GenBank/DDBJ whole genome shotgun (WGS) entry which is preliminary data.</text>
</comment>
<accession>A0A166AEV7</accession>
<feature type="domain" description="PIN" evidence="1">
    <location>
        <begin position="2"/>
        <end position="126"/>
    </location>
</feature>
<protein>
    <submittedName>
        <fullName evidence="2">tRNA(FMet)-specific endonuclease VapC</fullName>
    </submittedName>
</protein>
<evidence type="ECO:0000313" key="3">
    <source>
        <dbReference type="Proteomes" id="UP000077066"/>
    </source>
</evidence>
<proteinExistence type="predicted"/>
<gene>
    <name evidence="2" type="primary">vapC_7</name>
    <name evidence="2" type="ORF">MBFIL_12800</name>
</gene>
<dbReference type="STRING" id="55758.MBFIL_12800"/>
<dbReference type="OrthoDB" id="41298at2157"/>
<dbReference type="EMBL" id="LWMT01000239">
    <property type="protein sequence ID" value="KZX11942.1"/>
    <property type="molecule type" value="Genomic_DNA"/>
</dbReference>
<dbReference type="AlphaFoldDB" id="A0A166AEV7"/>
<dbReference type="SUPFAM" id="SSF88723">
    <property type="entry name" value="PIN domain-like"/>
    <property type="match status" value="1"/>
</dbReference>
<evidence type="ECO:0000313" key="2">
    <source>
        <dbReference type="EMBL" id="KZX11942.1"/>
    </source>
</evidence>
<evidence type="ECO:0000259" key="1">
    <source>
        <dbReference type="Pfam" id="PF01850"/>
    </source>
</evidence>
<name>A0A166AEV7_9EURY</name>
<dbReference type="InterPro" id="IPR039018">
    <property type="entry name" value="VapC20-like"/>
</dbReference>
<dbReference type="Gene3D" id="3.40.50.1010">
    <property type="entry name" value="5'-nuclease"/>
    <property type="match status" value="1"/>
</dbReference>
<dbReference type="CDD" id="cd09854">
    <property type="entry name" value="PIN_VapC-like"/>
    <property type="match status" value="1"/>
</dbReference>
<dbReference type="RefSeq" id="WP_066972832.1">
    <property type="nucleotide sequence ID" value="NZ_LWMT01000239.1"/>
</dbReference>
<dbReference type="InterPro" id="IPR029060">
    <property type="entry name" value="PIN-like_dom_sf"/>
</dbReference>
<keyword evidence="3" id="KW-1185">Reference proteome</keyword>
<sequence length="132" mass="15656">MIFFDANFIISLYIKKHKYHHRAVEMWNDIKEDKEERIISNLIIPEVITVLNVKLKQDKDILNKVFYAMLTDFTIVNDLDSYYNGFLNVLKHKNRLPLFDGVYMAIMEDLEIKKIASFDKHFDDIKGISRIG</sequence>
<dbReference type="InterPro" id="IPR002716">
    <property type="entry name" value="PIN_dom"/>
</dbReference>
<keyword evidence="2" id="KW-0540">Nuclease</keyword>
<dbReference type="GO" id="GO:0004521">
    <property type="term" value="F:RNA endonuclease activity"/>
    <property type="evidence" value="ECO:0007669"/>
    <property type="project" value="InterPro"/>
</dbReference>